<dbReference type="GO" id="GO:0004190">
    <property type="term" value="F:aspartic-type endopeptidase activity"/>
    <property type="evidence" value="ECO:0007669"/>
    <property type="project" value="InterPro"/>
</dbReference>
<organism evidence="2 3">
    <name type="scientific">Mycobacterium angelicum</name>
    <dbReference type="NCBI Taxonomy" id="470074"/>
    <lineage>
        <taxon>Bacteria</taxon>
        <taxon>Bacillati</taxon>
        <taxon>Actinomycetota</taxon>
        <taxon>Actinomycetes</taxon>
        <taxon>Mycobacteriales</taxon>
        <taxon>Mycobacteriaceae</taxon>
        <taxon>Mycobacterium</taxon>
    </lineage>
</organism>
<dbReference type="EMBL" id="MVHE01000151">
    <property type="protein sequence ID" value="ORA08023.1"/>
    <property type="molecule type" value="Genomic_DNA"/>
</dbReference>
<proteinExistence type="predicted"/>
<dbReference type="NCBIfam" id="NF038019">
    <property type="entry name" value="PE_process_PecA"/>
    <property type="match status" value="1"/>
</dbReference>
<name>A0A1W9Z6J9_MYCAN</name>
<evidence type="ECO:0000259" key="1">
    <source>
        <dbReference type="Pfam" id="PF20729"/>
    </source>
</evidence>
<dbReference type="InterPro" id="IPR048054">
    <property type="entry name" value="PecA_C"/>
</dbReference>
<feature type="domain" description="PE cleavage protein A C-terminal" evidence="1">
    <location>
        <begin position="1"/>
        <end position="266"/>
    </location>
</feature>
<evidence type="ECO:0000313" key="3">
    <source>
        <dbReference type="Proteomes" id="UP000192284"/>
    </source>
</evidence>
<reference evidence="2 3" key="1">
    <citation type="submission" date="2017-02" db="EMBL/GenBank/DDBJ databases">
        <title>The new phylogeny of genus Mycobacterium.</title>
        <authorList>
            <person name="Tortoli E."/>
            <person name="Trovato A."/>
            <person name="Cirillo D.M."/>
        </authorList>
    </citation>
    <scope>NUCLEOTIDE SEQUENCE [LARGE SCALE GENOMIC DNA]</scope>
    <source>
        <strain evidence="2 3">DSM 45057</strain>
    </source>
</reference>
<dbReference type="Pfam" id="PF20729">
    <property type="entry name" value="PE-PGRS_C"/>
    <property type="match status" value="1"/>
</dbReference>
<gene>
    <name evidence="2" type="ORF">BST12_28605</name>
</gene>
<evidence type="ECO:0000313" key="2">
    <source>
        <dbReference type="EMBL" id="ORA08023.1"/>
    </source>
</evidence>
<protein>
    <recommendedName>
        <fullName evidence="1">PE cleavage protein A C-terminal domain-containing protein</fullName>
    </recommendedName>
</protein>
<dbReference type="AlphaFoldDB" id="A0A1W9Z6J9"/>
<dbReference type="OrthoDB" id="5190013at2"/>
<dbReference type="Gene3D" id="2.40.70.10">
    <property type="entry name" value="Acid Proteases"/>
    <property type="match status" value="1"/>
</dbReference>
<accession>A0A1W9Z6J9</accession>
<sequence>MHVNAGTEPAVNLSVNGGPSIQSLVDTGSEGLVVTPTAFGGPLGVLRLGLPSSFGISGYSGGLTYIYATYNMPVDFGNGVVTAPTPVNVVLLSFPQTFEGYFAPAGVTSVLGIGPNAVGPGPSSPTTALGGDLNQGVLIDQQGGKLHFGPNTGSPRVEVPGAPISTVNVSINGGPQQAVTAIIDSGGVTGTMPSYLLGNGQTSGPLAAGTVIDVYTSDGSTLLYQWTTAPGYTPTVTTGSTMNTGNFPFANNQIYISNSPGGTGTTIFNKP</sequence>
<dbReference type="InterPro" id="IPR021109">
    <property type="entry name" value="Peptidase_aspartic_dom_sf"/>
</dbReference>
<keyword evidence="3" id="KW-1185">Reference proteome</keyword>
<dbReference type="Proteomes" id="UP000192284">
    <property type="component" value="Unassembled WGS sequence"/>
</dbReference>
<comment type="caution">
    <text evidence="2">The sequence shown here is derived from an EMBL/GenBank/DDBJ whole genome shotgun (WGS) entry which is preliminary data.</text>
</comment>